<sequence length="352" mass="36764">MTPAHPHSPASPATPSTAPKPELHRPAQPSSPAAFDAAPRTGATSWWTRLVEQLGLPVGPSLRDWRAANQASAATPTGFPSLDAVLPAGGWPAAGVIEVLAPQPGRPELALLNPVLSEAAAQGRRHALIGQPPDAAFDTSEGGSKAPAVHGADSACATGPASPLVPSAAADTAVTAAMPLVARHTPATGGSDAAASSSETGRPDTLALALAWLRQGKDGVLAVWLPEFRPAQLRDLQRVARRARSMVFVVRPWVAHWDDSEADLRVSLIAGKGGRWEVRVHLQAGGAAPTVRVPALGPAPVRHLRVVQDPSDHRRTMLSGSFVEVCRELERLAALERAAEPNRPPCRLVVAH</sequence>
<gene>
    <name evidence="2" type="ORF">AAW51_2563</name>
</gene>
<dbReference type="Proteomes" id="UP000035352">
    <property type="component" value="Chromosome"/>
</dbReference>
<evidence type="ECO:0000256" key="1">
    <source>
        <dbReference type="SAM" id="MobiDB-lite"/>
    </source>
</evidence>
<dbReference type="OrthoDB" id="9811176at2"/>
<keyword evidence="3" id="KW-1185">Reference proteome</keyword>
<accession>A0A0G3BIH6</accession>
<evidence type="ECO:0000313" key="3">
    <source>
        <dbReference type="Proteomes" id="UP000035352"/>
    </source>
</evidence>
<dbReference type="KEGG" id="pbh:AAW51_2563"/>
<organism evidence="2 3">
    <name type="scientific">Caldimonas brevitalea</name>
    <dbReference type="NCBI Taxonomy" id="413882"/>
    <lineage>
        <taxon>Bacteria</taxon>
        <taxon>Pseudomonadati</taxon>
        <taxon>Pseudomonadota</taxon>
        <taxon>Betaproteobacteria</taxon>
        <taxon>Burkholderiales</taxon>
        <taxon>Sphaerotilaceae</taxon>
        <taxon>Caldimonas</taxon>
    </lineage>
</organism>
<proteinExistence type="predicted"/>
<dbReference type="RefSeq" id="WP_047194924.1">
    <property type="nucleotide sequence ID" value="NZ_CP011371.1"/>
</dbReference>
<dbReference type="InterPro" id="IPR027417">
    <property type="entry name" value="P-loop_NTPase"/>
</dbReference>
<feature type="compositionally biased region" description="Low complexity" evidence="1">
    <location>
        <begin position="1"/>
        <end position="19"/>
    </location>
</feature>
<dbReference type="STRING" id="413882.AAW51_2563"/>
<evidence type="ECO:0000313" key="2">
    <source>
        <dbReference type="EMBL" id="AKJ29254.1"/>
    </source>
</evidence>
<dbReference type="AlphaFoldDB" id="A0A0G3BIH6"/>
<reference evidence="2 3" key="1">
    <citation type="submission" date="2015-05" db="EMBL/GenBank/DDBJ databases">
        <authorList>
            <person name="Tang B."/>
            <person name="Yu Y."/>
        </authorList>
    </citation>
    <scope>NUCLEOTIDE SEQUENCE [LARGE SCALE GENOMIC DNA]</scope>
    <source>
        <strain evidence="2 3">DSM 7029</strain>
    </source>
</reference>
<feature type="region of interest" description="Disordered" evidence="1">
    <location>
        <begin position="1"/>
        <end position="39"/>
    </location>
</feature>
<evidence type="ECO:0008006" key="4">
    <source>
        <dbReference type="Google" id="ProtNLM"/>
    </source>
</evidence>
<protein>
    <recommendedName>
        <fullName evidence="4">Protein ImuA</fullName>
    </recommendedName>
</protein>
<name>A0A0G3BIH6_9BURK</name>
<dbReference type="Gene3D" id="3.40.50.300">
    <property type="entry name" value="P-loop containing nucleotide triphosphate hydrolases"/>
    <property type="match status" value="1"/>
</dbReference>
<dbReference type="EMBL" id="CP011371">
    <property type="protein sequence ID" value="AKJ29254.1"/>
    <property type="molecule type" value="Genomic_DNA"/>
</dbReference>